<accession>A0ABQ6MND6</accession>
<protein>
    <submittedName>
        <fullName evidence="1">Uncharacterized protein</fullName>
    </submittedName>
</protein>
<organism evidence="1 2">
    <name type="scientific">Tetraparma gracilis</name>
    <dbReference type="NCBI Taxonomy" id="2962635"/>
    <lineage>
        <taxon>Eukaryota</taxon>
        <taxon>Sar</taxon>
        <taxon>Stramenopiles</taxon>
        <taxon>Ochrophyta</taxon>
        <taxon>Bolidophyceae</taxon>
        <taxon>Parmales</taxon>
        <taxon>Triparmaceae</taxon>
        <taxon>Tetraparma</taxon>
    </lineage>
</organism>
<evidence type="ECO:0000313" key="1">
    <source>
        <dbReference type="EMBL" id="GMI29594.1"/>
    </source>
</evidence>
<dbReference type="Proteomes" id="UP001165060">
    <property type="component" value="Unassembled WGS sequence"/>
</dbReference>
<gene>
    <name evidence="1" type="ORF">TeGR_g13450</name>
</gene>
<keyword evidence="2" id="KW-1185">Reference proteome</keyword>
<sequence length="96" mass="10842">MSSLEELQKTQGENLLSILQIEMSMEASRQERLAQVSDPDELEKMTALFDAQRQACQDRIEAMKAEHQLQLGDKAKKLVRYKKVAAKSPNRAAPKA</sequence>
<comment type="caution">
    <text evidence="1">The sequence shown here is derived from an EMBL/GenBank/DDBJ whole genome shotgun (WGS) entry which is preliminary data.</text>
</comment>
<dbReference type="EMBL" id="BRYB01000409">
    <property type="protein sequence ID" value="GMI29594.1"/>
    <property type="molecule type" value="Genomic_DNA"/>
</dbReference>
<name>A0ABQ6MND6_9STRA</name>
<reference evidence="1 2" key="1">
    <citation type="journal article" date="2023" name="Commun. Biol.">
        <title>Genome analysis of Parmales, the sister group of diatoms, reveals the evolutionary specialization of diatoms from phago-mixotrophs to photoautotrophs.</title>
        <authorList>
            <person name="Ban H."/>
            <person name="Sato S."/>
            <person name="Yoshikawa S."/>
            <person name="Yamada K."/>
            <person name="Nakamura Y."/>
            <person name="Ichinomiya M."/>
            <person name="Sato N."/>
            <person name="Blanc-Mathieu R."/>
            <person name="Endo H."/>
            <person name="Kuwata A."/>
            <person name="Ogata H."/>
        </authorList>
    </citation>
    <scope>NUCLEOTIDE SEQUENCE [LARGE SCALE GENOMIC DNA]</scope>
</reference>
<proteinExistence type="predicted"/>
<evidence type="ECO:0000313" key="2">
    <source>
        <dbReference type="Proteomes" id="UP001165060"/>
    </source>
</evidence>